<keyword evidence="4 13" id="KW-0479">Metal-binding</keyword>
<protein>
    <recommendedName>
        <fullName evidence="13 20">Inosine-5'-monophosphate dehydrogenase</fullName>
        <shortName evidence="13">IMP dehydrogenase</shortName>
        <shortName evidence="13">IMPD</shortName>
        <shortName evidence="13">IMPDH</shortName>
        <ecNumber evidence="13 20">1.1.1.205</ecNumber>
    </recommendedName>
</protein>
<evidence type="ECO:0000256" key="4">
    <source>
        <dbReference type="ARBA" id="ARBA00022723"/>
    </source>
</evidence>
<keyword evidence="11 18" id="KW-0129">CBS domain</keyword>
<comment type="cofactor">
    <cofactor evidence="1 13">
        <name>K(+)</name>
        <dbReference type="ChEBI" id="CHEBI:29103"/>
    </cofactor>
</comment>
<dbReference type="SMART" id="SM00116">
    <property type="entry name" value="CBS"/>
    <property type="match status" value="2"/>
</dbReference>
<dbReference type="InterPro" id="IPR015875">
    <property type="entry name" value="IMP_DH/GMP_Rdtase_CS"/>
</dbReference>
<dbReference type="Gene3D" id="3.20.20.70">
    <property type="entry name" value="Aldolase class I"/>
    <property type="match status" value="1"/>
</dbReference>
<evidence type="ECO:0000256" key="15">
    <source>
        <dbReference type="PIRSR" id="PIRSR000130-2"/>
    </source>
</evidence>
<dbReference type="HAMAP" id="MF_01964">
    <property type="entry name" value="IMPDH"/>
    <property type="match status" value="1"/>
</dbReference>
<feature type="domain" description="CBS" evidence="21">
    <location>
        <begin position="93"/>
        <end position="148"/>
    </location>
</feature>
<feature type="binding site" evidence="13">
    <location>
        <position position="465"/>
    </location>
    <ligand>
        <name>K(+)</name>
        <dbReference type="ChEBI" id="CHEBI:29103"/>
        <note>ligand shared between two tetrameric partners</note>
    </ligand>
</feature>
<evidence type="ECO:0000256" key="14">
    <source>
        <dbReference type="PIRSR" id="PIRSR000130-1"/>
    </source>
</evidence>
<dbReference type="SMART" id="SM01240">
    <property type="entry name" value="IMPDH"/>
    <property type="match status" value="1"/>
</dbReference>
<dbReference type="CDD" id="cd04601">
    <property type="entry name" value="CBS_pair_IMPDH"/>
    <property type="match status" value="1"/>
</dbReference>
<evidence type="ECO:0000256" key="9">
    <source>
        <dbReference type="ARBA" id="ARBA00023002"/>
    </source>
</evidence>
<dbReference type="CDD" id="cd00381">
    <property type="entry name" value="IMPDH"/>
    <property type="match status" value="1"/>
</dbReference>
<dbReference type="GO" id="GO:0006183">
    <property type="term" value="P:GTP biosynthetic process"/>
    <property type="evidence" value="ECO:0007669"/>
    <property type="project" value="TreeGrafter"/>
</dbReference>
<keyword evidence="9 13" id="KW-0560">Oxidoreductase</keyword>
<evidence type="ECO:0000256" key="6">
    <source>
        <dbReference type="ARBA" id="ARBA00022749"/>
    </source>
</evidence>
<feature type="active site" description="Thioimidate intermediate" evidence="13 14">
    <location>
        <position position="303"/>
    </location>
</feature>
<comment type="similarity">
    <text evidence="2 13 19">Belongs to the IMPDH/GMPR family.</text>
</comment>
<name>A0A0C2SHL2_CLOBO</name>
<dbReference type="Proteomes" id="UP000473681">
    <property type="component" value="Unassembled WGS sequence"/>
</dbReference>
<accession>A0A0C2SHL2</accession>
<comment type="caution">
    <text evidence="13">Lacks conserved residue(s) required for the propagation of feature annotation.</text>
</comment>
<feature type="binding site" evidence="13">
    <location>
        <position position="466"/>
    </location>
    <ligand>
        <name>K(+)</name>
        <dbReference type="ChEBI" id="CHEBI:29103"/>
        <note>ligand shared between two tetrameric partners</note>
    </ligand>
</feature>
<keyword evidence="10 13" id="KW-0520">NAD</keyword>
<dbReference type="GO" id="GO:0046872">
    <property type="term" value="F:metal ion binding"/>
    <property type="evidence" value="ECO:0007669"/>
    <property type="project" value="UniProtKB-UniRule"/>
</dbReference>
<dbReference type="OrthoDB" id="9805398at2"/>
<dbReference type="EMBL" id="SWOV01000008">
    <property type="protein sequence ID" value="NFF87186.1"/>
    <property type="molecule type" value="Genomic_DNA"/>
</dbReference>
<evidence type="ECO:0000259" key="21">
    <source>
        <dbReference type="PROSITE" id="PS51371"/>
    </source>
</evidence>
<evidence type="ECO:0000256" key="8">
    <source>
        <dbReference type="ARBA" id="ARBA00022958"/>
    </source>
</evidence>
<organism evidence="22 25">
    <name type="scientific">Clostridium botulinum</name>
    <dbReference type="NCBI Taxonomy" id="1491"/>
    <lineage>
        <taxon>Bacteria</taxon>
        <taxon>Bacillati</taxon>
        <taxon>Bacillota</taxon>
        <taxon>Clostridia</taxon>
        <taxon>Eubacteriales</taxon>
        <taxon>Clostridiaceae</taxon>
        <taxon>Clostridium</taxon>
    </lineage>
</organism>
<evidence type="ECO:0000256" key="19">
    <source>
        <dbReference type="RuleBase" id="RU003927"/>
    </source>
</evidence>
<feature type="binding site" evidence="13 15">
    <location>
        <begin position="383"/>
        <end position="387"/>
    </location>
    <ligand>
        <name>IMP</name>
        <dbReference type="ChEBI" id="CHEBI:58053"/>
    </ligand>
</feature>
<dbReference type="GO" id="GO:0003938">
    <property type="term" value="F:IMP dehydrogenase activity"/>
    <property type="evidence" value="ECO:0007669"/>
    <property type="project" value="UniProtKB-UniRule"/>
</dbReference>
<dbReference type="InterPro" id="IPR001093">
    <property type="entry name" value="IMP_DH_GMPRt"/>
</dbReference>
<feature type="binding site" evidence="13">
    <location>
        <position position="467"/>
    </location>
    <ligand>
        <name>K(+)</name>
        <dbReference type="ChEBI" id="CHEBI:29103"/>
        <note>ligand shared between two tetrameric partners</note>
    </ligand>
</feature>
<dbReference type="NCBIfam" id="TIGR01302">
    <property type="entry name" value="IMP_dehydrog"/>
    <property type="match status" value="1"/>
</dbReference>
<evidence type="ECO:0000256" key="12">
    <source>
        <dbReference type="ARBA" id="ARBA00048028"/>
    </source>
</evidence>
<evidence type="ECO:0000313" key="23">
    <source>
        <dbReference type="EMBL" id="NFN36116.1"/>
    </source>
</evidence>
<feature type="domain" description="CBS" evidence="21">
    <location>
        <begin position="152"/>
        <end position="212"/>
    </location>
</feature>
<feature type="binding site" evidence="13 16">
    <location>
        <begin position="296"/>
        <end position="298"/>
    </location>
    <ligand>
        <name>NAD(+)</name>
        <dbReference type="ChEBI" id="CHEBI:57540"/>
    </ligand>
</feature>
<dbReference type="PIRSF" id="PIRSF000130">
    <property type="entry name" value="IMPDH"/>
    <property type="match status" value="1"/>
</dbReference>
<dbReference type="UniPathway" id="UPA00601">
    <property type="reaction ID" value="UER00295"/>
</dbReference>
<comment type="caution">
    <text evidence="22">The sequence shown here is derived from an EMBL/GenBank/DDBJ whole genome shotgun (WGS) entry which is preliminary data.</text>
</comment>
<keyword evidence="6 13" id="KW-0332">GMP biosynthesis</keyword>
<keyword evidence="8 13" id="KW-0630">Potassium</keyword>
<evidence type="ECO:0000313" key="24">
    <source>
        <dbReference type="Proteomes" id="UP000473681"/>
    </source>
</evidence>
<dbReference type="AlphaFoldDB" id="A0A0C2SHL2"/>
<evidence type="ECO:0000256" key="1">
    <source>
        <dbReference type="ARBA" id="ARBA00001958"/>
    </source>
</evidence>
<dbReference type="InterPro" id="IPR005990">
    <property type="entry name" value="IMP_DH"/>
</dbReference>
<feature type="binding site" evidence="13 15">
    <location>
        <begin position="336"/>
        <end position="338"/>
    </location>
    <ligand>
        <name>IMP</name>
        <dbReference type="ChEBI" id="CHEBI:58053"/>
    </ligand>
</feature>
<reference evidence="24 25" key="1">
    <citation type="submission" date="2019-04" db="EMBL/GenBank/DDBJ databases">
        <title>Genome sequencing of Clostridium botulinum Groups I-IV and Clostridium butyricum.</title>
        <authorList>
            <person name="Brunt J."/>
            <person name="Van Vliet A.H.M."/>
            <person name="Stringer S.C."/>
            <person name="Carter A.T."/>
            <person name="Peck M.W."/>
        </authorList>
    </citation>
    <scope>NUCLEOTIDE SEQUENCE [LARGE SCALE GENOMIC DNA]</scope>
    <source>
        <strain evidence="22 25">1605</strain>
        <strain evidence="23 24">CB-K-33E</strain>
    </source>
</reference>
<proteinExistence type="inferred from homology"/>
<dbReference type="PROSITE" id="PS51371">
    <property type="entry name" value="CBS"/>
    <property type="match status" value="2"/>
</dbReference>
<evidence type="ECO:0000313" key="25">
    <source>
        <dbReference type="Proteomes" id="UP000476820"/>
    </source>
</evidence>
<feature type="binding site" evidence="13 15">
    <location>
        <begin position="359"/>
        <end position="360"/>
    </location>
    <ligand>
        <name>IMP</name>
        <dbReference type="ChEBI" id="CHEBI:58053"/>
    </ligand>
</feature>
<dbReference type="SUPFAM" id="SSF51412">
    <property type="entry name" value="Inosine monophosphate dehydrogenase (IMPDH)"/>
    <property type="match status" value="2"/>
</dbReference>
<keyword evidence="7 13" id="KW-0658">Purine biosynthesis</keyword>
<evidence type="ECO:0000313" key="22">
    <source>
        <dbReference type="EMBL" id="NFF87186.1"/>
    </source>
</evidence>
<evidence type="ECO:0000256" key="11">
    <source>
        <dbReference type="ARBA" id="ARBA00023122"/>
    </source>
</evidence>
<dbReference type="FunFam" id="3.20.20.70:FF:000003">
    <property type="entry name" value="GMP reductase"/>
    <property type="match status" value="1"/>
</dbReference>
<dbReference type="Pfam" id="PF00571">
    <property type="entry name" value="CBS"/>
    <property type="match status" value="2"/>
</dbReference>
<dbReference type="Pfam" id="PF00478">
    <property type="entry name" value="IMPDH"/>
    <property type="match status" value="1"/>
</dbReference>
<comment type="function">
    <text evidence="13">Catalyzes the conversion of inosine 5'-phosphate (IMP) to xanthosine 5'-phosphate (XMP), the first committed and rate-limiting step in the de novo synthesis of guanine nucleotides, and therefore plays an important role in the regulation of cell growth.</text>
</comment>
<evidence type="ECO:0000256" key="10">
    <source>
        <dbReference type="ARBA" id="ARBA00023027"/>
    </source>
</evidence>
<comment type="pathway">
    <text evidence="13 20">Purine metabolism; XMP biosynthesis via de novo pathway; XMP from IMP: step 1/1.</text>
</comment>
<feature type="binding site" evidence="13">
    <location>
        <position position="246"/>
    </location>
    <ligand>
        <name>NAD(+)</name>
        <dbReference type="ChEBI" id="CHEBI:57540"/>
    </ligand>
</feature>
<feature type="binding site" description="in other chain" evidence="13 17">
    <location>
        <position position="300"/>
    </location>
    <ligand>
        <name>K(+)</name>
        <dbReference type="ChEBI" id="CHEBI:29103"/>
        <note>ligand shared between two tetrameric partners</note>
    </ligand>
</feature>
<evidence type="ECO:0000256" key="17">
    <source>
        <dbReference type="PIRSR" id="PIRSR000130-4"/>
    </source>
</evidence>
<dbReference type="PANTHER" id="PTHR11911:SF111">
    <property type="entry name" value="INOSINE-5'-MONOPHOSPHATE DEHYDROGENASE"/>
    <property type="match status" value="1"/>
</dbReference>
<feature type="binding site" evidence="13 15">
    <location>
        <position position="411"/>
    </location>
    <ligand>
        <name>IMP</name>
        <dbReference type="ChEBI" id="CHEBI:58053"/>
    </ligand>
</feature>
<evidence type="ECO:0000256" key="2">
    <source>
        <dbReference type="ARBA" id="ARBA00005502"/>
    </source>
</evidence>
<dbReference type="PROSITE" id="PS00487">
    <property type="entry name" value="IMP_DH_GMP_RED"/>
    <property type="match status" value="1"/>
</dbReference>
<evidence type="ECO:0000256" key="13">
    <source>
        <dbReference type="HAMAP-Rule" id="MF_01964"/>
    </source>
</evidence>
<comment type="activity regulation">
    <text evidence="13">Mycophenolic acid (MPA) is a non-competitive inhibitor that prevents formation of the closed enzyme conformation by binding to the same site as the amobile flap. In contrast, mizoribine monophosphate (MZP) is a competitive inhibitor that induces the closed conformation. MPA is a potent inhibitor of mammalian IMPDHs but a poor inhibitor of the bacterial enzymes. MZP is a more potent inhibitor of bacterial IMPDH.</text>
</comment>
<feature type="binding site" description="in other chain" evidence="13 17">
    <location>
        <position position="298"/>
    </location>
    <ligand>
        <name>K(+)</name>
        <dbReference type="ChEBI" id="CHEBI:29103"/>
        <note>ligand shared between two tetrameric partners</note>
    </ligand>
</feature>
<dbReference type="InterPro" id="IPR000644">
    <property type="entry name" value="CBS_dom"/>
</dbReference>
<dbReference type="GO" id="GO:0006177">
    <property type="term" value="P:GMP biosynthetic process"/>
    <property type="evidence" value="ECO:0007669"/>
    <property type="project" value="UniProtKB-UniRule"/>
</dbReference>
<dbReference type="Proteomes" id="UP000476820">
    <property type="component" value="Unassembled WGS sequence"/>
</dbReference>
<evidence type="ECO:0000256" key="3">
    <source>
        <dbReference type="ARBA" id="ARBA00011881"/>
    </source>
</evidence>
<dbReference type="PANTHER" id="PTHR11911">
    <property type="entry name" value="INOSINE-5-MONOPHOSPHATE DEHYDROGENASE RELATED"/>
    <property type="match status" value="1"/>
</dbReference>
<feature type="binding site" description="in other chain" evidence="13 17">
    <location>
        <position position="303"/>
    </location>
    <ligand>
        <name>K(+)</name>
        <dbReference type="ChEBI" id="CHEBI:29103"/>
        <note>ligand shared between two tetrameric partners</note>
    </ligand>
</feature>
<comment type="subunit">
    <text evidence="3 13">Homotetramer.</text>
</comment>
<dbReference type="EMBL" id="SWVK01000019">
    <property type="protein sequence ID" value="NFN36116.1"/>
    <property type="molecule type" value="Genomic_DNA"/>
</dbReference>
<sequence>MATIIKTAYTFDDVLLVPNKSEILPREVSVKTKLTKTISLNIPLMSAAMDTVTQSKMAIAMAREGGIGIIHKNMSIEQQAKEVDKVKRQENGIITDPIFLSKENTLQDAENLMGQYRISGVPITENGKLVGILTNRDVTFETDFSKKISEVMTKENLITAPENTSIDEAKEILKKHKIEKLPLVDKDGNLKGLITIKDIDKAKQFPNAAKDLNGRLLCGATVGVTADMMDRVDALVKAKVDVITVDTAHGHSRGVMEAVKQIKVKHPDLQVIAGNVATAEATEDLIKAGADCVKVGIGPGSICTTRVVAGVGVPQLTAVMDCAEVGKKYGIPVIADGGLKYSGDIVKALAAGASVAMMGSLFAGCEEAPGEMEIYQGRSYKVYRGMGSLAAMACGSKDRYFQDGNKKLVPEGVEGRVAYKGYVSDTIFQLMGGIKSGMGYLGSKDLDTLYETARFVVQTASGYRESHPHDINITKEAPNYSVGQ</sequence>
<dbReference type="RefSeq" id="WP_012450374.1">
    <property type="nucleotide sequence ID" value="NZ_CP010520.1"/>
</dbReference>
<evidence type="ECO:0000256" key="20">
    <source>
        <dbReference type="RuleBase" id="RU003928"/>
    </source>
</evidence>
<feature type="active site" description="Proton acceptor" evidence="13 14">
    <location>
        <position position="399"/>
    </location>
</feature>
<evidence type="ECO:0000256" key="18">
    <source>
        <dbReference type="PROSITE-ProRule" id="PRU00703"/>
    </source>
</evidence>
<feature type="binding site" evidence="13 15">
    <location>
        <position position="301"/>
    </location>
    <ligand>
        <name>IMP</name>
        <dbReference type="ChEBI" id="CHEBI:58053"/>
    </ligand>
</feature>
<gene>
    <name evidence="13 22" type="primary">guaB</name>
    <name evidence="22" type="ORF">FC774_04745</name>
    <name evidence="23" type="ORF">FDB51_13460</name>
</gene>
<feature type="binding site" evidence="16">
    <location>
        <begin position="246"/>
        <end position="248"/>
    </location>
    <ligand>
        <name>NAD(+)</name>
        <dbReference type="ChEBI" id="CHEBI:57540"/>
    </ligand>
</feature>
<keyword evidence="5" id="KW-0677">Repeat</keyword>
<evidence type="ECO:0000256" key="7">
    <source>
        <dbReference type="ARBA" id="ARBA00022755"/>
    </source>
</evidence>
<comment type="catalytic activity">
    <reaction evidence="12 13 20">
        <text>IMP + NAD(+) + H2O = XMP + NADH + H(+)</text>
        <dbReference type="Rhea" id="RHEA:11708"/>
        <dbReference type="ChEBI" id="CHEBI:15377"/>
        <dbReference type="ChEBI" id="CHEBI:15378"/>
        <dbReference type="ChEBI" id="CHEBI:57464"/>
        <dbReference type="ChEBI" id="CHEBI:57540"/>
        <dbReference type="ChEBI" id="CHEBI:57945"/>
        <dbReference type="ChEBI" id="CHEBI:58053"/>
        <dbReference type="EC" id="1.1.1.205"/>
    </reaction>
</comment>
<dbReference type="EC" id="1.1.1.205" evidence="13 20"/>
<evidence type="ECO:0000256" key="5">
    <source>
        <dbReference type="ARBA" id="ARBA00022737"/>
    </source>
</evidence>
<dbReference type="GO" id="GO:0000166">
    <property type="term" value="F:nucleotide binding"/>
    <property type="evidence" value="ECO:0007669"/>
    <property type="project" value="UniProtKB-UniRule"/>
</dbReference>
<evidence type="ECO:0000256" key="16">
    <source>
        <dbReference type="PIRSR" id="PIRSR000130-3"/>
    </source>
</evidence>
<dbReference type="InterPro" id="IPR013785">
    <property type="entry name" value="Aldolase_TIM"/>
</dbReference>